<organism evidence="4">
    <name type="scientific">Spodoptera frugiperda</name>
    <name type="common">Fall armyworm</name>
    <dbReference type="NCBI Taxonomy" id="7108"/>
    <lineage>
        <taxon>Eukaryota</taxon>
        <taxon>Metazoa</taxon>
        <taxon>Ecdysozoa</taxon>
        <taxon>Arthropoda</taxon>
        <taxon>Hexapoda</taxon>
        <taxon>Insecta</taxon>
        <taxon>Pterygota</taxon>
        <taxon>Neoptera</taxon>
        <taxon>Endopterygota</taxon>
        <taxon>Lepidoptera</taxon>
        <taxon>Glossata</taxon>
        <taxon>Ditrysia</taxon>
        <taxon>Noctuoidea</taxon>
        <taxon>Noctuidae</taxon>
        <taxon>Amphipyrinae</taxon>
        <taxon>Spodoptera</taxon>
    </lineage>
</organism>
<reference evidence="4" key="1">
    <citation type="submission" date="2016-07" db="EMBL/GenBank/DDBJ databases">
        <authorList>
            <person name="Bretaudeau A."/>
        </authorList>
    </citation>
    <scope>NUCLEOTIDE SEQUENCE</scope>
    <source>
        <strain evidence="4">Rice</strain>
        <tissue evidence="4">Whole body</tissue>
    </source>
</reference>
<evidence type="ECO:0000259" key="3">
    <source>
        <dbReference type="Pfam" id="PF13359"/>
    </source>
</evidence>
<feature type="domain" description="DDE Tnp4" evidence="3">
    <location>
        <begin position="25"/>
        <end position="117"/>
    </location>
</feature>
<accession>A0A2H1WJ06</accession>
<evidence type="ECO:0000256" key="1">
    <source>
        <dbReference type="ARBA" id="ARBA00001968"/>
    </source>
</evidence>
<gene>
    <name evidence="4" type="ORF">SFRICE_039895</name>
</gene>
<sequence length="123" mass="14247">MNLEHLVHKNLQMKFSSLYRIPPSDSGSYNFNYKGWHSMVLLAIVDSKYRFIMCDFGTNGRVSDGDVLQNTVFYKKLGKNLLKIPVEGKIYKSLKELPYVLTDDAFPLRCDMMKPFRQADLNS</sequence>
<proteinExistence type="predicted"/>
<evidence type="ECO:0000256" key="2">
    <source>
        <dbReference type="ARBA" id="ARBA00022723"/>
    </source>
</evidence>
<dbReference type="EMBL" id="ODYU01008988">
    <property type="protein sequence ID" value="SOQ53049.1"/>
    <property type="molecule type" value="Genomic_DNA"/>
</dbReference>
<keyword evidence="2" id="KW-0479">Metal-binding</keyword>
<protein>
    <submittedName>
        <fullName evidence="4">SFRICE_039895</fullName>
    </submittedName>
</protein>
<evidence type="ECO:0000313" key="4">
    <source>
        <dbReference type="EMBL" id="SOQ53049.1"/>
    </source>
</evidence>
<dbReference type="AlphaFoldDB" id="A0A2H1WJ06"/>
<name>A0A2H1WJ06_SPOFR</name>
<dbReference type="Pfam" id="PF13359">
    <property type="entry name" value="DDE_Tnp_4"/>
    <property type="match status" value="1"/>
</dbReference>
<comment type="cofactor">
    <cofactor evidence="1">
        <name>a divalent metal cation</name>
        <dbReference type="ChEBI" id="CHEBI:60240"/>
    </cofactor>
</comment>
<dbReference type="InterPro" id="IPR027806">
    <property type="entry name" value="HARBI1_dom"/>
</dbReference>
<dbReference type="GO" id="GO:0046872">
    <property type="term" value="F:metal ion binding"/>
    <property type="evidence" value="ECO:0007669"/>
    <property type="project" value="UniProtKB-KW"/>
</dbReference>